<keyword evidence="3" id="KW-1185">Reference proteome</keyword>
<feature type="region of interest" description="Disordered" evidence="1">
    <location>
        <begin position="21"/>
        <end position="48"/>
    </location>
</feature>
<gene>
    <name evidence="2" type="ORF">E2C01_053606</name>
</gene>
<dbReference type="AlphaFoldDB" id="A0A5B7GKS2"/>
<evidence type="ECO:0000313" key="3">
    <source>
        <dbReference type="Proteomes" id="UP000324222"/>
    </source>
</evidence>
<dbReference type="EMBL" id="VSRR010016685">
    <property type="protein sequence ID" value="MPC59582.1"/>
    <property type="molecule type" value="Genomic_DNA"/>
</dbReference>
<comment type="caution">
    <text evidence="2">The sequence shown here is derived from an EMBL/GenBank/DDBJ whole genome shotgun (WGS) entry which is preliminary data.</text>
</comment>
<evidence type="ECO:0000256" key="1">
    <source>
        <dbReference type="SAM" id="MobiDB-lite"/>
    </source>
</evidence>
<evidence type="ECO:0000313" key="2">
    <source>
        <dbReference type="EMBL" id="MPC59582.1"/>
    </source>
</evidence>
<name>A0A5B7GKS2_PORTR</name>
<dbReference type="Proteomes" id="UP000324222">
    <property type="component" value="Unassembled WGS sequence"/>
</dbReference>
<sequence length="118" mass="13050">MHERKAVLVRLGCECGLEVSPGKGEDSRRVVARSGQPQGRSTLGSGHARLSWRHQQAHTHNMTRLAAVCGCHETRRGGRAGVTVIATMKVLIRFPPSGIKRYNGVQAVLESWFILFIY</sequence>
<accession>A0A5B7GKS2</accession>
<proteinExistence type="predicted"/>
<reference evidence="2 3" key="1">
    <citation type="submission" date="2019-05" db="EMBL/GenBank/DDBJ databases">
        <title>Another draft genome of Portunus trituberculatus and its Hox gene families provides insights of decapod evolution.</title>
        <authorList>
            <person name="Jeong J.-H."/>
            <person name="Song I."/>
            <person name="Kim S."/>
            <person name="Choi T."/>
            <person name="Kim D."/>
            <person name="Ryu S."/>
            <person name="Kim W."/>
        </authorList>
    </citation>
    <scope>NUCLEOTIDE SEQUENCE [LARGE SCALE GENOMIC DNA]</scope>
    <source>
        <tissue evidence="2">Muscle</tissue>
    </source>
</reference>
<feature type="compositionally biased region" description="Polar residues" evidence="1">
    <location>
        <begin position="35"/>
        <end position="44"/>
    </location>
</feature>
<organism evidence="2 3">
    <name type="scientific">Portunus trituberculatus</name>
    <name type="common">Swimming crab</name>
    <name type="synonym">Neptunus trituberculatus</name>
    <dbReference type="NCBI Taxonomy" id="210409"/>
    <lineage>
        <taxon>Eukaryota</taxon>
        <taxon>Metazoa</taxon>
        <taxon>Ecdysozoa</taxon>
        <taxon>Arthropoda</taxon>
        <taxon>Crustacea</taxon>
        <taxon>Multicrustacea</taxon>
        <taxon>Malacostraca</taxon>
        <taxon>Eumalacostraca</taxon>
        <taxon>Eucarida</taxon>
        <taxon>Decapoda</taxon>
        <taxon>Pleocyemata</taxon>
        <taxon>Brachyura</taxon>
        <taxon>Eubrachyura</taxon>
        <taxon>Portunoidea</taxon>
        <taxon>Portunidae</taxon>
        <taxon>Portuninae</taxon>
        <taxon>Portunus</taxon>
    </lineage>
</organism>
<protein>
    <submittedName>
        <fullName evidence="2">Uncharacterized protein</fullName>
    </submittedName>
</protein>